<evidence type="ECO:0000313" key="3">
    <source>
        <dbReference type="Proteomes" id="UP001305414"/>
    </source>
</evidence>
<proteinExistence type="predicted"/>
<reference evidence="2 3" key="1">
    <citation type="submission" date="2023-10" db="EMBL/GenBank/DDBJ databases">
        <title>Draft genome sequence of Xylaria bambusicola isolate GMP-LS, the root and basal stem rot pathogen of sugarcane in Indonesia.</title>
        <authorList>
            <person name="Selvaraj P."/>
            <person name="Muralishankar V."/>
            <person name="Muruganantham S."/>
            <person name="Sp S."/>
            <person name="Haryani S."/>
            <person name="Lau K.J.X."/>
            <person name="Naqvi N.I."/>
        </authorList>
    </citation>
    <scope>NUCLEOTIDE SEQUENCE [LARGE SCALE GENOMIC DNA]</scope>
    <source>
        <strain evidence="2">GMP-LS</strain>
    </source>
</reference>
<evidence type="ECO:0000313" key="2">
    <source>
        <dbReference type="EMBL" id="KAK5636469.1"/>
    </source>
</evidence>
<comment type="caution">
    <text evidence="2">The sequence shown here is derived from an EMBL/GenBank/DDBJ whole genome shotgun (WGS) entry which is preliminary data.</text>
</comment>
<gene>
    <name evidence="2" type="ORF">RRF57_012181</name>
</gene>
<keyword evidence="1" id="KW-0175">Coiled coil</keyword>
<evidence type="ECO:0000256" key="1">
    <source>
        <dbReference type="SAM" id="Coils"/>
    </source>
</evidence>
<protein>
    <submittedName>
        <fullName evidence="2">Uncharacterized protein</fullName>
    </submittedName>
</protein>
<sequence>MASEAKLPEVAAPKPHAQDVTSFFNLLNLLMADTSATWIKQVMEDNERMKSAIREKDEKTKAASDSFVLAISEVSRKLNIANEESKKAIDESKEAKTKAGELTAKIENAKSIIAERDQKLRDDATKITGLEGNVEALGKEIQARDETIKTQKEQQEASTTRIKELKDSLRNAMGRLETTTGHLKDLQDLSCSVPDGSKEFV</sequence>
<dbReference type="EMBL" id="JAWHQM010000071">
    <property type="protein sequence ID" value="KAK5636469.1"/>
    <property type="molecule type" value="Genomic_DNA"/>
</dbReference>
<accession>A0AAN7V5D0</accession>
<dbReference type="AlphaFoldDB" id="A0AAN7V5D0"/>
<name>A0AAN7V5D0_9PEZI</name>
<keyword evidence="3" id="KW-1185">Reference proteome</keyword>
<feature type="coiled-coil region" evidence="1">
    <location>
        <begin position="39"/>
        <end position="98"/>
    </location>
</feature>
<organism evidence="2 3">
    <name type="scientific">Xylaria bambusicola</name>
    <dbReference type="NCBI Taxonomy" id="326684"/>
    <lineage>
        <taxon>Eukaryota</taxon>
        <taxon>Fungi</taxon>
        <taxon>Dikarya</taxon>
        <taxon>Ascomycota</taxon>
        <taxon>Pezizomycotina</taxon>
        <taxon>Sordariomycetes</taxon>
        <taxon>Xylariomycetidae</taxon>
        <taxon>Xylariales</taxon>
        <taxon>Xylariaceae</taxon>
        <taxon>Xylaria</taxon>
    </lineage>
</organism>
<dbReference type="Proteomes" id="UP001305414">
    <property type="component" value="Unassembled WGS sequence"/>
</dbReference>